<evidence type="ECO:0000313" key="4">
    <source>
        <dbReference type="EMBL" id="VDD91743.1"/>
    </source>
</evidence>
<evidence type="ECO:0000313" key="6">
    <source>
        <dbReference type="WBParaSite" id="EVEC_0000697001-mRNA-1"/>
    </source>
</evidence>
<feature type="domain" description="Dystroglycan C-terminal" evidence="3">
    <location>
        <begin position="138"/>
        <end position="284"/>
    </location>
</feature>
<dbReference type="Proteomes" id="UP000274131">
    <property type="component" value="Unassembled WGS sequence"/>
</dbReference>
<accession>A0A0N4V966</accession>
<protein>
    <submittedName>
        <fullName evidence="6">DAG1 domain-containing protein</fullName>
    </submittedName>
</protein>
<dbReference type="GO" id="GO:0042383">
    <property type="term" value="C:sarcolemma"/>
    <property type="evidence" value="ECO:0007669"/>
    <property type="project" value="TreeGrafter"/>
</dbReference>
<keyword evidence="2" id="KW-0472">Membrane</keyword>
<dbReference type="EMBL" id="UXUI01008532">
    <property type="protein sequence ID" value="VDD91743.1"/>
    <property type="molecule type" value="Genomic_DNA"/>
</dbReference>
<evidence type="ECO:0000313" key="5">
    <source>
        <dbReference type="Proteomes" id="UP000274131"/>
    </source>
</evidence>
<keyword evidence="2" id="KW-0812">Transmembrane</keyword>
<feature type="transmembrane region" description="Helical" evidence="2">
    <location>
        <begin position="211"/>
        <end position="235"/>
    </location>
</feature>
<dbReference type="Pfam" id="PF05454">
    <property type="entry name" value="DAG1"/>
    <property type="match status" value="1"/>
</dbReference>
<feature type="compositionally biased region" description="Polar residues" evidence="1">
    <location>
        <begin position="299"/>
        <end position="314"/>
    </location>
</feature>
<keyword evidence="5" id="KW-1185">Reference proteome</keyword>
<evidence type="ECO:0000256" key="2">
    <source>
        <dbReference type="SAM" id="Phobius"/>
    </source>
</evidence>
<reference evidence="4 5" key="2">
    <citation type="submission" date="2018-10" db="EMBL/GenBank/DDBJ databases">
        <authorList>
            <consortium name="Pathogen Informatics"/>
        </authorList>
    </citation>
    <scope>NUCLEOTIDE SEQUENCE [LARGE SCALE GENOMIC DNA]</scope>
</reference>
<organism evidence="6">
    <name type="scientific">Enterobius vermicularis</name>
    <name type="common">Human pinworm</name>
    <dbReference type="NCBI Taxonomy" id="51028"/>
    <lineage>
        <taxon>Eukaryota</taxon>
        <taxon>Metazoa</taxon>
        <taxon>Ecdysozoa</taxon>
        <taxon>Nematoda</taxon>
        <taxon>Chromadorea</taxon>
        <taxon>Rhabditida</taxon>
        <taxon>Spirurina</taxon>
        <taxon>Oxyuridomorpha</taxon>
        <taxon>Oxyuroidea</taxon>
        <taxon>Oxyuridae</taxon>
        <taxon>Enterobius</taxon>
    </lineage>
</organism>
<dbReference type="WBParaSite" id="EVEC_0000697001-mRNA-1">
    <property type="protein sequence ID" value="EVEC_0000697001-mRNA-1"/>
    <property type="gene ID" value="EVEC_0000697001"/>
</dbReference>
<dbReference type="AlphaFoldDB" id="A0A0N4V966"/>
<dbReference type="OrthoDB" id="5990676at2759"/>
<name>A0A0N4V966_ENTVE</name>
<reference evidence="6" key="1">
    <citation type="submission" date="2017-02" db="UniProtKB">
        <authorList>
            <consortium name="WormBaseParasite"/>
        </authorList>
    </citation>
    <scope>IDENTIFICATION</scope>
</reference>
<dbReference type="PANTHER" id="PTHR21559:SF21">
    <property type="entry name" value="DYSTROGLYCAN 1"/>
    <property type="match status" value="1"/>
</dbReference>
<evidence type="ECO:0000256" key="1">
    <source>
        <dbReference type="SAM" id="MobiDB-lite"/>
    </source>
</evidence>
<dbReference type="GO" id="GO:0007411">
    <property type="term" value="P:axon guidance"/>
    <property type="evidence" value="ECO:0007669"/>
    <property type="project" value="TreeGrafter"/>
</dbReference>
<dbReference type="InterPro" id="IPR008465">
    <property type="entry name" value="DAG1_C"/>
</dbReference>
<dbReference type="GO" id="GO:0043236">
    <property type="term" value="F:laminin binding"/>
    <property type="evidence" value="ECO:0007669"/>
    <property type="project" value="TreeGrafter"/>
</dbReference>
<gene>
    <name evidence="4" type="ORF">EVEC_LOCUS6494</name>
</gene>
<dbReference type="GO" id="GO:0016011">
    <property type="term" value="C:dystroglycan complex"/>
    <property type="evidence" value="ECO:0007669"/>
    <property type="project" value="TreeGrafter"/>
</dbReference>
<proteinExistence type="predicted"/>
<dbReference type="STRING" id="51028.A0A0N4V966"/>
<dbReference type="PANTHER" id="PTHR21559">
    <property type="entry name" value="DYSTROGLYCAN-RELATED"/>
    <property type="match status" value="1"/>
</dbReference>
<feature type="region of interest" description="Disordered" evidence="1">
    <location>
        <begin position="259"/>
        <end position="322"/>
    </location>
</feature>
<sequence>MSLKLAVLPVGRYQPKWLDDQVSKPSLKIYGVPLESGTFRFRLDARDRINQLASAPFEVEVAENDKLSKHEFVFETAFPYEALIKPRERLKFYEKLQNLVKSLTNGGQLQPVILKAIEKRKGGASRVLWVYPTSNGGCPVEFLNLRERDMVQGSGVSTKVHDHMGSEFRIKSAKLRLLGECKVTKTESVENVTITAVTAYEPTVTFGGFPLLLPLAIATVVLLLLLICFTTWCILRRKNPKTVQSEFVSKGLPVVFPEEIPQEDETANASTPMLVKEERPPLVFSQHENPLYKPPPALSTASSPRPRNTPTNQRLPPPYVPP</sequence>
<keyword evidence="2" id="KW-1133">Transmembrane helix</keyword>
<evidence type="ECO:0000259" key="3">
    <source>
        <dbReference type="Pfam" id="PF05454"/>
    </source>
</evidence>
<dbReference type="GO" id="GO:0002009">
    <property type="term" value="P:morphogenesis of an epithelium"/>
    <property type="evidence" value="ECO:0007669"/>
    <property type="project" value="TreeGrafter"/>
</dbReference>
<dbReference type="GO" id="GO:0021675">
    <property type="term" value="P:nerve development"/>
    <property type="evidence" value="ECO:0007669"/>
    <property type="project" value="TreeGrafter"/>
</dbReference>